<dbReference type="EMBL" id="UYRT01087999">
    <property type="protein sequence ID" value="VDN33235.1"/>
    <property type="molecule type" value="Genomic_DNA"/>
</dbReference>
<evidence type="ECO:0000313" key="2">
    <source>
        <dbReference type="Proteomes" id="UP000271098"/>
    </source>
</evidence>
<sequence>MILEKPPMRRAVRGHEMIPSLEMPNMPAVGTPPRAISPRIRTDMFRRKDSPGTDNVSDIFHSQILFMA</sequence>
<dbReference type="AlphaFoldDB" id="A0A183EDV5"/>
<gene>
    <name evidence="1" type="ORF">GPUH_LOCUS19146</name>
</gene>
<accession>A0A183EDV5</accession>
<reference evidence="1 2" key="2">
    <citation type="submission" date="2018-11" db="EMBL/GenBank/DDBJ databases">
        <authorList>
            <consortium name="Pathogen Informatics"/>
        </authorList>
    </citation>
    <scope>NUCLEOTIDE SEQUENCE [LARGE SCALE GENOMIC DNA]</scope>
</reference>
<evidence type="ECO:0000313" key="1">
    <source>
        <dbReference type="EMBL" id="VDN33235.1"/>
    </source>
</evidence>
<protein>
    <submittedName>
        <fullName evidence="1 3">Uncharacterized protein</fullName>
    </submittedName>
</protein>
<keyword evidence="2" id="KW-1185">Reference proteome</keyword>
<dbReference type="OrthoDB" id="533508at2759"/>
<proteinExistence type="predicted"/>
<dbReference type="WBParaSite" id="GPUH_0001917101-mRNA-1">
    <property type="protein sequence ID" value="GPUH_0001917101-mRNA-1"/>
    <property type="gene ID" value="GPUH_0001917101"/>
</dbReference>
<name>A0A183EDV5_9BILA</name>
<reference evidence="3" key="1">
    <citation type="submission" date="2016-06" db="UniProtKB">
        <authorList>
            <consortium name="WormBaseParasite"/>
        </authorList>
    </citation>
    <scope>IDENTIFICATION</scope>
</reference>
<organism evidence="3">
    <name type="scientific">Gongylonema pulchrum</name>
    <dbReference type="NCBI Taxonomy" id="637853"/>
    <lineage>
        <taxon>Eukaryota</taxon>
        <taxon>Metazoa</taxon>
        <taxon>Ecdysozoa</taxon>
        <taxon>Nematoda</taxon>
        <taxon>Chromadorea</taxon>
        <taxon>Rhabditida</taxon>
        <taxon>Spirurina</taxon>
        <taxon>Spiruromorpha</taxon>
        <taxon>Spiruroidea</taxon>
        <taxon>Gongylonematidae</taxon>
        <taxon>Gongylonema</taxon>
    </lineage>
</organism>
<dbReference type="Proteomes" id="UP000271098">
    <property type="component" value="Unassembled WGS sequence"/>
</dbReference>
<evidence type="ECO:0000313" key="3">
    <source>
        <dbReference type="WBParaSite" id="GPUH_0001917101-mRNA-1"/>
    </source>
</evidence>